<dbReference type="EMBL" id="AP018448">
    <property type="protein sequence ID" value="BBC35288.1"/>
    <property type="molecule type" value="Genomic_DNA"/>
</dbReference>
<reference evidence="1 2" key="2">
    <citation type="journal article" date="2023" name="ChemBioChem">
        <title>Acyltransferase Domain Exchange between Two Independent Type I Polyketide Synthases in the Same Producer Strain of Macrolide Antibiotics.</title>
        <authorList>
            <person name="Kudo F."/>
            <person name="Kishikawa K."/>
            <person name="Tsuboi K."/>
            <person name="Kido T."/>
            <person name="Usui T."/>
            <person name="Hashimoto J."/>
            <person name="Shin-Ya K."/>
            <person name="Miyanaga A."/>
            <person name="Eguchi T."/>
        </authorList>
    </citation>
    <scope>NUCLEOTIDE SEQUENCE [LARGE SCALE GENOMIC DNA]</scope>
    <source>
        <strain evidence="1 2">A-8890</strain>
    </source>
</reference>
<gene>
    <name evidence="1" type="ORF">SGFS_065820</name>
</gene>
<keyword evidence="2" id="KW-1185">Reference proteome</keyword>
<organism evidence="1 2">
    <name type="scientific">Streptomyces graminofaciens</name>
    <dbReference type="NCBI Taxonomy" id="68212"/>
    <lineage>
        <taxon>Bacteria</taxon>
        <taxon>Bacillati</taxon>
        <taxon>Actinomycetota</taxon>
        <taxon>Actinomycetes</taxon>
        <taxon>Kitasatosporales</taxon>
        <taxon>Streptomycetaceae</taxon>
        <taxon>Streptomyces</taxon>
    </lineage>
</organism>
<proteinExistence type="predicted"/>
<name>A0ABM7FFG0_9ACTN</name>
<accession>A0ABM7FFG0</accession>
<evidence type="ECO:0000313" key="1">
    <source>
        <dbReference type="EMBL" id="BBC35288.1"/>
    </source>
</evidence>
<reference evidence="1 2" key="1">
    <citation type="journal article" date="2010" name="ChemBioChem">
        <title>Cloning and characterization of the biosynthetic gene cluster of 16-membered macrolide antibiotic FD-891: involvement of a dual functional cytochrome P450 monooxygenase catalyzing epoxidation and hydroxylation.</title>
        <authorList>
            <person name="Kudo F."/>
            <person name="Motegi A."/>
            <person name="Mizoue K."/>
            <person name="Eguchi T."/>
        </authorList>
    </citation>
    <scope>NUCLEOTIDE SEQUENCE [LARGE SCALE GENOMIC DNA]</scope>
    <source>
        <strain evidence="1 2">A-8890</strain>
    </source>
</reference>
<evidence type="ECO:0000313" key="2">
    <source>
        <dbReference type="Proteomes" id="UP001321542"/>
    </source>
</evidence>
<dbReference type="Proteomes" id="UP001321542">
    <property type="component" value="Chromosome"/>
</dbReference>
<protein>
    <submittedName>
        <fullName evidence="1">Uncharacterized protein</fullName>
    </submittedName>
</protein>
<sequence>MTAMALNILGLTDAVISHASASGYFETVNGAEPKNAPATGGLTAAVWADRVTPLRSSGLNSVSVLLVFNVRIYGSAQSEPADAIDPNMLAAVDALCAAYSSDFTLGGLVRSVDLLGANGTALGVRAGYLSQDGVLYRVMTISVPVIVNDLWEEVA</sequence>